<evidence type="ECO:0000259" key="6">
    <source>
        <dbReference type="Pfam" id="PF04932"/>
    </source>
</evidence>
<evidence type="ECO:0000313" key="8">
    <source>
        <dbReference type="Proteomes" id="UP000295726"/>
    </source>
</evidence>
<feature type="transmembrane region" description="Helical" evidence="5">
    <location>
        <begin position="379"/>
        <end position="401"/>
    </location>
</feature>
<dbReference type="AlphaFoldDB" id="A0A4R3K115"/>
<keyword evidence="4 5" id="KW-0472">Membrane</keyword>
<evidence type="ECO:0000256" key="1">
    <source>
        <dbReference type="ARBA" id="ARBA00004141"/>
    </source>
</evidence>
<keyword evidence="2 5" id="KW-0812">Transmembrane</keyword>
<dbReference type="Pfam" id="PF04932">
    <property type="entry name" value="Wzy_C"/>
    <property type="match status" value="1"/>
</dbReference>
<accession>A0A4R3K115</accession>
<feature type="transmembrane region" description="Helical" evidence="5">
    <location>
        <begin position="187"/>
        <end position="205"/>
    </location>
</feature>
<organism evidence="7 8">
    <name type="scientific">Muricomes intestini</name>
    <dbReference type="NCBI Taxonomy" id="1796634"/>
    <lineage>
        <taxon>Bacteria</taxon>
        <taxon>Bacillati</taxon>
        <taxon>Bacillota</taxon>
        <taxon>Clostridia</taxon>
        <taxon>Lachnospirales</taxon>
        <taxon>Lachnospiraceae</taxon>
        <taxon>Muricomes</taxon>
    </lineage>
</organism>
<feature type="transmembrane region" description="Helical" evidence="5">
    <location>
        <begin position="212"/>
        <end position="243"/>
    </location>
</feature>
<feature type="transmembrane region" description="Helical" evidence="5">
    <location>
        <begin position="35"/>
        <end position="53"/>
    </location>
</feature>
<evidence type="ECO:0000256" key="2">
    <source>
        <dbReference type="ARBA" id="ARBA00022692"/>
    </source>
</evidence>
<dbReference type="Proteomes" id="UP000295726">
    <property type="component" value="Unassembled WGS sequence"/>
</dbReference>
<feature type="transmembrane region" description="Helical" evidence="5">
    <location>
        <begin position="65"/>
        <end position="84"/>
    </location>
</feature>
<evidence type="ECO:0000256" key="4">
    <source>
        <dbReference type="ARBA" id="ARBA00023136"/>
    </source>
</evidence>
<feature type="transmembrane region" description="Helical" evidence="5">
    <location>
        <begin position="344"/>
        <end position="367"/>
    </location>
</feature>
<protein>
    <recommendedName>
        <fullName evidence="6">O-antigen ligase-related domain-containing protein</fullName>
    </recommendedName>
</protein>
<feature type="transmembrane region" description="Helical" evidence="5">
    <location>
        <begin position="127"/>
        <end position="152"/>
    </location>
</feature>
<evidence type="ECO:0000313" key="7">
    <source>
        <dbReference type="EMBL" id="TCS74139.1"/>
    </source>
</evidence>
<dbReference type="InterPro" id="IPR007016">
    <property type="entry name" value="O-antigen_ligase-rel_domated"/>
</dbReference>
<dbReference type="GO" id="GO:0016020">
    <property type="term" value="C:membrane"/>
    <property type="evidence" value="ECO:0007669"/>
    <property type="project" value="UniProtKB-SubCell"/>
</dbReference>
<feature type="transmembrane region" description="Helical" evidence="5">
    <location>
        <begin position="96"/>
        <end position="115"/>
    </location>
</feature>
<feature type="domain" description="O-antigen ligase-related" evidence="6">
    <location>
        <begin position="213"/>
        <end position="360"/>
    </location>
</feature>
<evidence type="ECO:0000256" key="5">
    <source>
        <dbReference type="SAM" id="Phobius"/>
    </source>
</evidence>
<name>A0A4R3K115_9FIRM</name>
<reference evidence="7 8" key="1">
    <citation type="submission" date="2019-03" db="EMBL/GenBank/DDBJ databases">
        <title>Genomic Encyclopedia of Type Strains, Phase IV (KMG-IV): sequencing the most valuable type-strain genomes for metagenomic binning, comparative biology and taxonomic classification.</title>
        <authorList>
            <person name="Goeker M."/>
        </authorList>
    </citation>
    <scope>NUCLEOTIDE SEQUENCE [LARGE SCALE GENOMIC DNA]</scope>
    <source>
        <strain evidence="7 8">DSM 29489</strain>
    </source>
</reference>
<dbReference type="EMBL" id="SLZZ01000042">
    <property type="protein sequence ID" value="TCS74139.1"/>
    <property type="molecule type" value="Genomic_DNA"/>
</dbReference>
<proteinExistence type="predicted"/>
<dbReference type="OrthoDB" id="2063238at2"/>
<evidence type="ECO:0000256" key="3">
    <source>
        <dbReference type="ARBA" id="ARBA00022989"/>
    </source>
</evidence>
<dbReference type="RefSeq" id="WP_024344856.1">
    <property type="nucleotide sequence ID" value="NZ_SLZZ01000042.1"/>
</dbReference>
<sequence>MKSYKRHSLRSILRWIMAVLLIFEINSVFYNSYNINFHISELIGVVSLIIVITEFKSGIRLKRELLVFICVYELLALLYLAISVDGEALISYSMKFIFFIPMMTVVYAVNSNLLIDIVKKMSRFTVFLAGMSIISYLASFVLPNLGTFTIFWGKVRQAENFLFFFSSQRQEIAGHYVMRNTGIFCEAPMYAFVLIMALAVELFFYKKTKTKSVILLILTIVTTYSVTAVILMMCLMVAKYYYGNIAFEWQGDYEIYKRRKKSATRYLVVLVGVIIASIGVYYLMKFKMNTGLSYSKRIDDYIAGFAAWRQNPIWGVGYGKGEIITANMAEWRLKYTQSGYSNSVMYIVATMGCYGSVLYIAGIYGGIRYGINRKQYFISMQYCVLLILLFVTVVPMHFYVLNYVSFGIAASFYGRKQQLQEIKDNTKF</sequence>
<keyword evidence="3 5" id="KW-1133">Transmembrane helix</keyword>
<feature type="transmembrane region" description="Helical" evidence="5">
    <location>
        <begin position="263"/>
        <end position="284"/>
    </location>
</feature>
<comment type="subcellular location">
    <subcellularLocation>
        <location evidence="1">Membrane</location>
        <topology evidence="1">Multi-pass membrane protein</topology>
    </subcellularLocation>
</comment>
<keyword evidence="8" id="KW-1185">Reference proteome</keyword>
<gene>
    <name evidence="7" type="ORF">EDD59_1428</name>
</gene>
<feature type="transmembrane region" description="Helical" evidence="5">
    <location>
        <begin position="12"/>
        <end position="29"/>
    </location>
</feature>
<comment type="caution">
    <text evidence="7">The sequence shown here is derived from an EMBL/GenBank/DDBJ whole genome shotgun (WGS) entry which is preliminary data.</text>
</comment>